<dbReference type="KEGG" id="cput:CONPUDRAFT_154491"/>
<evidence type="ECO:0000256" key="1">
    <source>
        <dbReference type="SAM" id="MobiDB-lite"/>
    </source>
</evidence>
<dbReference type="EMBL" id="JH711579">
    <property type="protein sequence ID" value="EIW80462.1"/>
    <property type="molecule type" value="Genomic_DNA"/>
</dbReference>
<evidence type="ECO:0000313" key="2">
    <source>
        <dbReference type="EMBL" id="EIW80462.1"/>
    </source>
</evidence>
<comment type="caution">
    <text evidence="2">The sequence shown here is derived from an EMBL/GenBank/DDBJ whole genome shotgun (WGS) entry which is preliminary data.</text>
</comment>
<proteinExistence type="predicted"/>
<gene>
    <name evidence="2" type="ORF">CONPUDRAFT_154491</name>
</gene>
<feature type="compositionally biased region" description="Pro residues" evidence="1">
    <location>
        <begin position="49"/>
        <end position="60"/>
    </location>
</feature>
<protein>
    <recommendedName>
        <fullName evidence="4">BTB domain-containing protein</fullName>
    </recommendedName>
</protein>
<dbReference type="Proteomes" id="UP000053558">
    <property type="component" value="Unassembled WGS sequence"/>
</dbReference>
<organism evidence="2 3">
    <name type="scientific">Coniophora puteana (strain RWD-64-598)</name>
    <name type="common">Brown rot fungus</name>
    <dbReference type="NCBI Taxonomy" id="741705"/>
    <lineage>
        <taxon>Eukaryota</taxon>
        <taxon>Fungi</taxon>
        <taxon>Dikarya</taxon>
        <taxon>Basidiomycota</taxon>
        <taxon>Agaricomycotina</taxon>
        <taxon>Agaricomycetes</taxon>
        <taxon>Agaricomycetidae</taxon>
        <taxon>Boletales</taxon>
        <taxon>Coniophorineae</taxon>
        <taxon>Coniophoraceae</taxon>
        <taxon>Coniophora</taxon>
    </lineage>
</organism>
<sequence>MSTIGETADWDSVLHSMIVAESLRIEQLPEAVLSLSEDSGSGTATVPQLPTPPPSTLLPTPFPLAPLRHISTTEPETTTNEHVADEETIIAVSTTFFPGAPIHPLPPDTFLVSSDSIYFFISSVILLNASSNAFDDLLTPTLGRQSVGAGKVVSLTEHSAVVNVVLHAVYDRPCSHHSPAFESLAAAVETMPKYGLSPYTYVAPMTPLYSLFLMHAPLRALDLYALAAKHNLHDLAVPTSSHLLSLALPSLTEDIAEQIDAIYLKRLFVLHMSRTEALKRILKPPGPHPHAPTASCNFDDQKRVARAWLLASSYLAWNVTPGAIETALAPLQESVSCTLCRHTLKEHLRTVIVQWSMVKSTI</sequence>
<reference evidence="3" key="1">
    <citation type="journal article" date="2012" name="Science">
        <title>The Paleozoic origin of enzymatic lignin decomposition reconstructed from 31 fungal genomes.</title>
        <authorList>
            <person name="Floudas D."/>
            <person name="Binder M."/>
            <person name="Riley R."/>
            <person name="Barry K."/>
            <person name="Blanchette R.A."/>
            <person name="Henrissat B."/>
            <person name="Martinez A.T."/>
            <person name="Otillar R."/>
            <person name="Spatafora J.W."/>
            <person name="Yadav J.S."/>
            <person name="Aerts A."/>
            <person name="Benoit I."/>
            <person name="Boyd A."/>
            <person name="Carlson A."/>
            <person name="Copeland A."/>
            <person name="Coutinho P.M."/>
            <person name="de Vries R.P."/>
            <person name="Ferreira P."/>
            <person name="Findley K."/>
            <person name="Foster B."/>
            <person name="Gaskell J."/>
            <person name="Glotzer D."/>
            <person name="Gorecki P."/>
            <person name="Heitman J."/>
            <person name="Hesse C."/>
            <person name="Hori C."/>
            <person name="Igarashi K."/>
            <person name="Jurgens J.A."/>
            <person name="Kallen N."/>
            <person name="Kersten P."/>
            <person name="Kohler A."/>
            <person name="Kuees U."/>
            <person name="Kumar T.K.A."/>
            <person name="Kuo A."/>
            <person name="LaButti K."/>
            <person name="Larrondo L.F."/>
            <person name="Lindquist E."/>
            <person name="Ling A."/>
            <person name="Lombard V."/>
            <person name="Lucas S."/>
            <person name="Lundell T."/>
            <person name="Martin R."/>
            <person name="McLaughlin D.J."/>
            <person name="Morgenstern I."/>
            <person name="Morin E."/>
            <person name="Murat C."/>
            <person name="Nagy L.G."/>
            <person name="Nolan M."/>
            <person name="Ohm R.A."/>
            <person name="Patyshakuliyeva A."/>
            <person name="Rokas A."/>
            <person name="Ruiz-Duenas F.J."/>
            <person name="Sabat G."/>
            <person name="Salamov A."/>
            <person name="Samejima M."/>
            <person name="Schmutz J."/>
            <person name="Slot J.C."/>
            <person name="St John F."/>
            <person name="Stenlid J."/>
            <person name="Sun H."/>
            <person name="Sun S."/>
            <person name="Syed K."/>
            <person name="Tsang A."/>
            <person name="Wiebenga A."/>
            <person name="Young D."/>
            <person name="Pisabarro A."/>
            <person name="Eastwood D.C."/>
            <person name="Martin F."/>
            <person name="Cullen D."/>
            <person name="Grigoriev I.V."/>
            <person name="Hibbett D.S."/>
        </authorList>
    </citation>
    <scope>NUCLEOTIDE SEQUENCE [LARGE SCALE GENOMIC DNA]</scope>
    <source>
        <strain evidence="3">RWD-64-598 SS2</strain>
    </source>
</reference>
<evidence type="ECO:0000313" key="3">
    <source>
        <dbReference type="Proteomes" id="UP000053558"/>
    </source>
</evidence>
<dbReference type="GeneID" id="19203272"/>
<feature type="region of interest" description="Disordered" evidence="1">
    <location>
        <begin position="36"/>
        <end position="60"/>
    </location>
</feature>
<keyword evidence="3" id="KW-1185">Reference proteome</keyword>
<dbReference type="RefSeq" id="XP_007769409.1">
    <property type="nucleotide sequence ID" value="XM_007771219.1"/>
</dbReference>
<dbReference type="OrthoDB" id="3265815at2759"/>
<name>A0A5M3MMN6_CONPW</name>
<accession>A0A5M3MMN6</accession>
<dbReference type="AlphaFoldDB" id="A0A5M3MMN6"/>
<evidence type="ECO:0008006" key="4">
    <source>
        <dbReference type="Google" id="ProtNLM"/>
    </source>
</evidence>